<keyword evidence="1" id="KW-0472">Membrane</keyword>
<name>A0A8J4U592_CLAMG</name>
<reference evidence="3" key="1">
    <citation type="submission" date="2020-07" db="EMBL/GenBank/DDBJ databases">
        <title>Clarias magur genome sequencing, assembly and annotation.</title>
        <authorList>
            <person name="Kushwaha B."/>
            <person name="Kumar R."/>
            <person name="Das P."/>
            <person name="Joshi C.G."/>
            <person name="Kumar D."/>
            <person name="Nagpure N.S."/>
            <person name="Pandey M."/>
            <person name="Agarwal S."/>
            <person name="Srivastava S."/>
            <person name="Singh M."/>
            <person name="Sahoo L."/>
            <person name="Jayasankar P."/>
            <person name="Meher P.K."/>
            <person name="Koringa P.G."/>
            <person name="Iquebal M.A."/>
            <person name="Das S.P."/>
            <person name="Bit A."/>
            <person name="Patnaik S."/>
            <person name="Patel N."/>
            <person name="Shah T.M."/>
            <person name="Hinsu A."/>
            <person name="Jena J.K."/>
        </authorList>
    </citation>
    <scope>NUCLEOTIDE SEQUENCE</scope>
    <source>
        <strain evidence="3">CIFAMagur01</strain>
        <tissue evidence="3">Testis</tissue>
    </source>
</reference>
<keyword evidence="4" id="KW-1185">Reference proteome</keyword>
<dbReference type="Proteomes" id="UP000727407">
    <property type="component" value="Unassembled WGS sequence"/>
</dbReference>
<organism evidence="3 4">
    <name type="scientific">Clarias magur</name>
    <name type="common">Asian catfish</name>
    <name type="synonym">Macropteronotus magur</name>
    <dbReference type="NCBI Taxonomy" id="1594786"/>
    <lineage>
        <taxon>Eukaryota</taxon>
        <taxon>Metazoa</taxon>
        <taxon>Chordata</taxon>
        <taxon>Craniata</taxon>
        <taxon>Vertebrata</taxon>
        <taxon>Euteleostomi</taxon>
        <taxon>Actinopterygii</taxon>
        <taxon>Neopterygii</taxon>
        <taxon>Teleostei</taxon>
        <taxon>Ostariophysi</taxon>
        <taxon>Siluriformes</taxon>
        <taxon>Clariidae</taxon>
        <taxon>Clarias</taxon>
    </lineage>
</organism>
<dbReference type="EMBL" id="QNUK01000586">
    <property type="protein sequence ID" value="KAF5891429.1"/>
    <property type="molecule type" value="Genomic_DNA"/>
</dbReference>
<sequence>MFVHTLLGVCVCVALCVSQNADSASDAEQQDRITRKQAYVHVNNRLGVFIAAAVGTMTLMGVIYCIYNQFYTKHPYTHTQLQET</sequence>
<accession>A0A8J4U592</accession>
<protein>
    <submittedName>
        <fullName evidence="3">Sodium-dependent neutral amino acid transporter B(0)AT2-like</fullName>
    </submittedName>
</protein>
<keyword evidence="1" id="KW-1133">Transmembrane helix</keyword>
<feature type="transmembrane region" description="Helical" evidence="1">
    <location>
        <begin position="47"/>
        <end position="67"/>
    </location>
</feature>
<keyword evidence="2" id="KW-0732">Signal</keyword>
<feature type="signal peptide" evidence="2">
    <location>
        <begin position="1"/>
        <end position="18"/>
    </location>
</feature>
<comment type="caution">
    <text evidence="3">The sequence shown here is derived from an EMBL/GenBank/DDBJ whole genome shotgun (WGS) entry which is preliminary data.</text>
</comment>
<evidence type="ECO:0000313" key="3">
    <source>
        <dbReference type="EMBL" id="KAF5891429.1"/>
    </source>
</evidence>
<evidence type="ECO:0000313" key="4">
    <source>
        <dbReference type="Proteomes" id="UP000727407"/>
    </source>
</evidence>
<feature type="non-terminal residue" evidence="3">
    <location>
        <position position="84"/>
    </location>
</feature>
<feature type="chain" id="PRO_5035171355" evidence="2">
    <location>
        <begin position="19"/>
        <end position="84"/>
    </location>
</feature>
<keyword evidence="1" id="KW-0812">Transmembrane</keyword>
<evidence type="ECO:0000256" key="1">
    <source>
        <dbReference type="SAM" id="Phobius"/>
    </source>
</evidence>
<gene>
    <name evidence="3" type="ORF">DAT39_018864</name>
</gene>
<dbReference type="OrthoDB" id="8958481at2759"/>
<dbReference type="AlphaFoldDB" id="A0A8J4U592"/>
<feature type="non-terminal residue" evidence="3">
    <location>
        <position position="1"/>
    </location>
</feature>
<evidence type="ECO:0000256" key="2">
    <source>
        <dbReference type="SAM" id="SignalP"/>
    </source>
</evidence>
<proteinExistence type="predicted"/>